<accession>A0ABT8LGE8</accession>
<dbReference type="EMBL" id="JAUJEB010000006">
    <property type="protein sequence ID" value="MDN5215451.1"/>
    <property type="molecule type" value="Genomic_DNA"/>
</dbReference>
<sequence length="346" mass="38190">MDKTAQNAKAGKPVIGITVGDLNGIGTEIIIKALSDNRLLKMFTPVVYGSTKVLSYYRKTLGLEPFNHHPVNNNFDLHTKKINVKNCWQDTVELNPGQVTSAGGKYAFIALEAATNDLREGKINALVTAPINKKNIQSDDFKFVGHTEYLTHKFNNQNQDSLMLLVSEQLRIGVVTSHIPLVEVKKRLTQEAIVSKINLLYKSLKNDFGIIKPKIAVLGLNPHAGEDGLLGNEETEIIIPAINECKKKGNLILGPFPADGFFGKMEHKKFDGVMAMYHDQGLIPFKTLAFDEGVNYTAGLPVVRTSPDHGTAYNLAGKNKANEESMLQAIFLAMDITKKRMEAKTE</sequence>
<dbReference type="InterPro" id="IPR005255">
    <property type="entry name" value="PdxA_fam"/>
</dbReference>
<keyword evidence="3" id="KW-0520">NAD</keyword>
<gene>
    <name evidence="4" type="primary">pdxA</name>
    <name evidence="4" type="ORF">QQ020_25450</name>
</gene>
<dbReference type="SUPFAM" id="SSF53659">
    <property type="entry name" value="Isocitrate/Isopropylmalate dehydrogenase-like"/>
    <property type="match status" value="1"/>
</dbReference>
<proteinExistence type="predicted"/>
<dbReference type="PANTHER" id="PTHR30004:SF6">
    <property type="entry name" value="D-THREONATE 4-PHOSPHATE DEHYDROGENASE"/>
    <property type="match status" value="1"/>
</dbReference>
<dbReference type="RefSeq" id="WP_346760781.1">
    <property type="nucleotide sequence ID" value="NZ_JAUJEB010000006.1"/>
</dbReference>
<reference evidence="4" key="1">
    <citation type="submission" date="2023-06" db="EMBL/GenBank/DDBJ databases">
        <title>Genomic of Agaribacillus aureum.</title>
        <authorList>
            <person name="Wang G."/>
        </authorList>
    </citation>
    <scope>NUCLEOTIDE SEQUENCE</scope>
    <source>
        <strain evidence="4">BMA12</strain>
    </source>
</reference>
<dbReference type="GO" id="GO:0050570">
    <property type="term" value="F:4-hydroxythreonine-4-phosphate dehydrogenase activity"/>
    <property type="evidence" value="ECO:0007669"/>
    <property type="project" value="UniProtKB-EC"/>
</dbReference>
<keyword evidence="1" id="KW-0479">Metal-binding</keyword>
<keyword evidence="2 4" id="KW-0560">Oxidoreductase</keyword>
<evidence type="ECO:0000256" key="3">
    <source>
        <dbReference type="ARBA" id="ARBA00023027"/>
    </source>
</evidence>
<dbReference type="Proteomes" id="UP001172083">
    <property type="component" value="Unassembled WGS sequence"/>
</dbReference>
<dbReference type="PANTHER" id="PTHR30004">
    <property type="entry name" value="4-HYDROXYTHREONINE-4-PHOSPHATE DEHYDROGENASE"/>
    <property type="match status" value="1"/>
</dbReference>
<dbReference type="NCBIfam" id="TIGR00557">
    <property type="entry name" value="pdxA"/>
    <property type="match status" value="1"/>
</dbReference>
<dbReference type="Pfam" id="PF04166">
    <property type="entry name" value="PdxA"/>
    <property type="match status" value="1"/>
</dbReference>
<evidence type="ECO:0000313" key="5">
    <source>
        <dbReference type="Proteomes" id="UP001172083"/>
    </source>
</evidence>
<organism evidence="4 5">
    <name type="scientific">Agaribacillus aureus</name>
    <dbReference type="NCBI Taxonomy" id="3051825"/>
    <lineage>
        <taxon>Bacteria</taxon>
        <taxon>Pseudomonadati</taxon>
        <taxon>Bacteroidota</taxon>
        <taxon>Cytophagia</taxon>
        <taxon>Cytophagales</taxon>
        <taxon>Splendidivirgaceae</taxon>
        <taxon>Agaribacillus</taxon>
    </lineage>
</organism>
<dbReference type="Gene3D" id="3.40.718.10">
    <property type="entry name" value="Isopropylmalate Dehydrogenase"/>
    <property type="match status" value="1"/>
</dbReference>
<evidence type="ECO:0000256" key="1">
    <source>
        <dbReference type="ARBA" id="ARBA00022723"/>
    </source>
</evidence>
<evidence type="ECO:0000256" key="2">
    <source>
        <dbReference type="ARBA" id="ARBA00023002"/>
    </source>
</evidence>
<evidence type="ECO:0000313" key="4">
    <source>
        <dbReference type="EMBL" id="MDN5215451.1"/>
    </source>
</evidence>
<keyword evidence="5" id="KW-1185">Reference proteome</keyword>
<protein>
    <submittedName>
        <fullName evidence="4">4-hydroxythreonine-4-phosphate dehydrogenase PdxA</fullName>
        <ecNumber evidence="4">1.1.1.262</ecNumber>
    </submittedName>
</protein>
<comment type="caution">
    <text evidence="4">The sequence shown here is derived from an EMBL/GenBank/DDBJ whole genome shotgun (WGS) entry which is preliminary data.</text>
</comment>
<dbReference type="EC" id="1.1.1.262" evidence="4"/>
<name>A0ABT8LGE8_9BACT</name>